<dbReference type="Gene3D" id="2.60.120.200">
    <property type="match status" value="1"/>
</dbReference>
<feature type="non-terminal residue" evidence="1">
    <location>
        <position position="1"/>
    </location>
</feature>
<sequence length="233" mass="27296">AVHSKGALNNRSDKAKKWRFSQMQNSQSGQVIPDPTNSKNAVMQFIWQKEGGKNYDANTQKKAHLYGEFGKSNTQEEVWSFRVYFPSKGMEKDNKAEIIIQWHGHPDTFESDRHPPLALDNRNDQLTVTWLYDQRAWTFPGSSDRHSRHKSLGKTPKDQWVQFVFHIKWDPDGDGMLKVWQDGRLKIDQHPIPIGFNDRIGPYLGFGIYKFENNSQHKKRIILFDDIQQWIIQ</sequence>
<organism evidence="1">
    <name type="scientific">hydrothermal vent metagenome</name>
    <dbReference type="NCBI Taxonomy" id="652676"/>
    <lineage>
        <taxon>unclassified sequences</taxon>
        <taxon>metagenomes</taxon>
        <taxon>ecological metagenomes</taxon>
    </lineage>
</organism>
<dbReference type="Pfam" id="PF14099">
    <property type="entry name" value="Polysacc_lyase"/>
    <property type="match status" value="1"/>
</dbReference>
<name>A0A3B0VS71_9ZZZZ</name>
<evidence type="ECO:0000313" key="1">
    <source>
        <dbReference type="EMBL" id="VAW46495.1"/>
    </source>
</evidence>
<accession>A0A3B0VS71</accession>
<gene>
    <name evidence="1" type="ORF">MNBD_GAMMA04-1833</name>
</gene>
<proteinExistence type="predicted"/>
<protein>
    <submittedName>
        <fullName evidence="1">Uncharacterized protein</fullName>
    </submittedName>
</protein>
<reference evidence="1" key="1">
    <citation type="submission" date="2018-06" db="EMBL/GenBank/DDBJ databases">
        <authorList>
            <person name="Zhirakovskaya E."/>
        </authorList>
    </citation>
    <scope>NUCLEOTIDE SEQUENCE</scope>
</reference>
<dbReference type="EMBL" id="UOFB01000144">
    <property type="protein sequence ID" value="VAW46495.1"/>
    <property type="molecule type" value="Genomic_DNA"/>
</dbReference>
<dbReference type="InterPro" id="IPR025975">
    <property type="entry name" value="Polysacc_lyase"/>
</dbReference>
<dbReference type="AlphaFoldDB" id="A0A3B0VS71"/>